<dbReference type="Proteomes" id="UP000268016">
    <property type="component" value="Unassembled WGS sequence"/>
</dbReference>
<feature type="domain" description="DnaJ homologue subfamily C member 28 conserved" evidence="1">
    <location>
        <begin position="9"/>
        <end position="75"/>
    </location>
</feature>
<protein>
    <submittedName>
        <fullName evidence="2">DUF1992 domain-containing protein</fullName>
    </submittedName>
</protein>
<dbReference type="InterPro" id="IPR052573">
    <property type="entry name" value="DnaJ_C_subfamily_28"/>
</dbReference>
<dbReference type="Pfam" id="PF09350">
    <property type="entry name" value="DJC28_CD"/>
    <property type="match status" value="1"/>
</dbReference>
<gene>
    <name evidence="2" type="ORF">EAT49_04165</name>
</gene>
<keyword evidence="3" id="KW-1185">Reference proteome</keyword>
<proteinExistence type="predicted"/>
<dbReference type="PANTHER" id="PTHR39158">
    <property type="entry name" value="OS08G0560600 PROTEIN"/>
    <property type="match status" value="1"/>
</dbReference>
<dbReference type="InterPro" id="IPR018961">
    <property type="entry name" value="DnaJ_homolog_subfam-C_membr-28"/>
</dbReference>
<dbReference type="RefSeq" id="WP_123641032.1">
    <property type="nucleotide sequence ID" value="NZ_ML119082.1"/>
</dbReference>
<organism evidence="2 3">
    <name type="scientific">Histidinibacterium lentulum</name>
    <dbReference type="NCBI Taxonomy" id="2480588"/>
    <lineage>
        <taxon>Bacteria</taxon>
        <taxon>Pseudomonadati</taxon>
        <taxon>Pseudomonadota</taxon>
        <taxon>Alphaproteobacteria</taxon>
        <taxon>Rhodobacterales</taxon>
        <taxon>Paracoccaceae</taxon>
        <taxon>Histidinibacterium</taxon>
    </lineage>
</organism>
<sequence length="109" mass="11882">MSTALARIAQRLIDAFQEEGKLDHLKGAGQPLPARSTNPNLDAATEIGHRVMAENGAVPPEVAMRKALSEARAAFKAAGTDDEKRAAMGRIADLELRINMAAEFRMRRR</sequence>
<dbReference type="EMBL" id="RDRB01000002">
    <property type="protein sequence ID" value="ROU03498.1"/>
    <property type="molecule type" value="Genomic_DNA"/>
</dbReference>
<name>A0A3N2R7V5_9RHOB</name>
<dbReference type="OrthoDB" id="8448455at2"/>
<dbReference type="PANTHER" id="PTHR39158:SF1">
    <property type="entry name" value="DNAJ HOMOLOG SUBFAMILY C MEMBER 28"/>
    <property type="match status" value="1"/>
</dbReference>
<evidence type="ECO:0000313" key="2">
    <source>
        <dbReference type="EMBL" id="ROU03498.1"/>
    </source>
</evidence>
<accession>A0A3N2R7V5</accession>
<reference evidence="2 3" key="1">
    <citation type="submission" date="2018-10" db="EMBL/GenBank/DDBJ databases">
        <title>Histidinibacterium lentulum gen. nov., sp. nov., a marine bacterium from the culture broth of Picochlorum sp. 122.</title>
        <authorList>
            <person name="Wang G."/>
        </authorList>
    </citation>
    <scope>NUCLEOTIDE SEQUENCE [LARGE SCALE GENOMIC DNA]</scope>
    <source>
        <strain evidence="2 3">B17</strain>
    </source>
</reference>
<dbReference type="AlphaFoldDB" id="A0A3N2R7V5"/>
<comment type="caution">
    <text evidence="2">The sequence shown here is derived from an EMBL/GenBank/DDBJ whole genome shotgun (WGS) entry which is preliminary data.</text>
</comment>
<evidence type="ECO:0000259" key="1">
    <source>
        <dbReference type="Pfam" id="PF09350"/>
    </source>
</evidence>
<evidence type="ECO:0000313" key="3">
    <source>
        <dbReference type="Proteomes" id="UP000268016"/>
    </source>
</evidence>